<evidence type="ECO:0000313" key="3">
    <source>
        <dbReference type="Proteomes" id="UP001240447"/>
    </source>
</evidence>
<feature type="compositionally biased region" description="Low complexity" evidence="1">
    <location>
        <begin position="139"/>
        <end position="214"/>
    </location>
</feature>
<keyword evidence="3" id="KW-1185">Reference proteome</keyword>
<dbReference type="Proteomes" id="UP001240447">
    <property type="component" value="Unassembled WGS sequence"/>
</dbReference>
<protein>
    <submittedName>
        <fullName evidence="2">Cobalamin biosynthesis Mg chelatase CobN</fullName>
    </submittedName>
</protein>
<gene>
    <name evidence="2" type="ORF">J2S59_001647</name>
</gene>
<comment type="caution">
    <text evidence="2">The sequence shown here is derived from an EMBL/GenBank/DDBJ whole genome shotgun (WGS) entry which is preliminary data.</text>
</comment>
<accession>A0ABT9NN72</accession>
<evidence type="ECO:0000313" key="2">
    <source>
        <dbReference type="EMBL" id="MDP9821838.1"/>
    </source>
</evidence>
<organism evidence="2 3">
    <name type="scientific">Nocardioides massiliensis</name>
    <dbReference type="NCBI Taxonomy" id="1325935"/>
    <lineage>
        <taxon>Bacteria</taxon>
        <taxon>Bacillati</taxon>
        <taxon>Actinomycetota</taxon>
        <taxon>Actinomycetes</taxon>
        <taxon>Propionibacteriales</taxon>
        <taxon>Nocardioidaceae</taxon>
        <taxon>Nocardioides</taxon>
    </lineage>
</organism>
<sequence>MAIKLTTPQVPTEVTRPLYAVVGATDLVVEKARAYAGVAQTIVIDRFGKVERDPKALRDQTLTLVATRVDGLTKDAKAAQDRAAARVLELQADAQAVPAKVEAYVAETLAEVTGTYGDLAARGEKLIGRVRTQESTQETKQAASTTTAKAKTTRTQGTAAAKKTAKKTTSTAKKSAKKSSGPAKSSAKATGTAAKKSAKSAAKATADAGAKVGD</sequence>
<dbReference type="EMBL" id="JAUSQM010000001">
    <property type="protein sequence ID" value="MDP9821838.1"/>
    <property type="molecule type" value="Genomic_DNA"/>
</dbReference>
<proteinExistence type="predicted"/>
<name>A0ABT9NN72_9ACTN</name>
<evidence type="ECO:0000256" key="1">
    <source>
        <dbReference type="SAM" id="MobiDB-lite"/>
    </source>
</evidence>
<feature type="region of interest" description="Disordered" evidence="1">
    <location>
        <begin position="130"/>
        <end position="214"/>
    </location>
</feature>
<dbReference type="RefSeq" id="WP_068124605.1">
    <property type="nucleotide sequence ID" value="NZ_CCXJ01000764.2"/>
</dbReference>
<reference evidence="2 3" key="1">
    <citation type="submission" date="2023-07" db="EMBL/GenBank/DDBJ databases">
        <title>Sequencing the genomes of 1000 actinobacteria strains.</title>
        <authorList>
            <person name="Klenk H.-P."/>
        </authorList>
    </citation>
    <scope>NUCLEOTIDE SEQUENCE [LARGE SCALE GENOMIC DNA]</scope>
    <source>
        <strain evidence="2 3">GD13</strain>
    </source>
</reference>